<reference evidence="1" key="1">
    <citation type="journal article" date="2014" name="Front. Microbiol.">
        <title>High frequency of phylogenetically diverse reductive dehalogenase-homologous genes in deep subseafloor sedimentary metagenomes.</title>
        <authorList>
            <person name="Kawai M."/>
            <person name="Futagami T."/>
            <person name="Toyoda A."/>
            <person name="Takaki Y."/>
            <person name="Nishi S."/>
            <person name="Hori S."/>
            <person name="Arai W."/>
            <person name="Tsubouchi T."/>
            <person name="Morono Y."/>
            <person name="Uchiyama I."/>
            <person name="Ito T."/>
            <person name="Fujiyama A."/>
            <person name="Inagaki F."/>
            <person name="Takami H."/>
        </authorList>
    </citation>
    <scope>NUCLEOTIDE SEQUENCE</scope>
    <source>
        <strain evidence="1">Expedition CK06-06</strain>
    </source>
</reference>
<dbReference type="EMBL" id="BARS01040717">
    <property type="protein sequence ID" value="GAG38781.1"/>
    <property type="molecule type" value="Genomic_DNA"/>
</dbReference>
<evidence type="ECO:0000313" key="1">
    <source>
        <dbReference type="EMBL" id="GAG38781.1"/>
    </source>
</evidence>
<gene>
    <name evidence="1" type="ORF">S01H1_62032</name>
</gene>
<feature type="non-terminal residue" evidence="1">
    <location>
        <position position="51"/>
    </location>
</feature>
<protein>
    <submittedName>
        <fullName evidence="1">Uncharacterized protein</fullName>
    </submittedName>
</protein>
<dbReference type="AlphaFoldDB" id="X0YPX9"/>
<sequence length="51" mass="6230">MQLVNVYNHKRKIYLFTRNNKGEQIIKEDNSFFPYFYEVDKEGTYNSFDGQ</sequence>
<name>X0YPX9_9ZZZZ</name>
<proteinExistence type="predicted"/>
<accession>X0YPX9</accession>
<comment type="caution">
    <text evidence="1">The sequence shown here is derived from an EMBL/GenBank/DDBJ whole genome shotgun (WGS) entry which is preliminary data.</text>
</comment>
<organism evidence="1">
    <name type="scientific">marine sediment metagenome</name>
    <dbReference type="NCBI Taxonomy" id="412755"/>
    <lineage>
        <taxon>unclassified sequences</taxon>
        <taxon>metagenomes</taxon>
        <taxon>ecological metagenomes</taxon>
    </lineage>
</organism>